<dbReference type="AlphaFoldDB" id="A0A6I5A5T0"/>
<dbReference type="PANTHER" id="PTHR43415:SF3">
    <property type="entry name" value="GNAT-FAMILY ACETYLTRANSFERASE"/>
    <property type="match status" value="1"/>
</dbReference>
<proteinExistence type="predicted"/>
<feature type="domain" description="N-acetyltransferase" evidence="1">
    <location>
        <begin position="13"/>
        <end position="176"/>
    </location>
</feature>
<reference evidence="2 3" key="1">
    <citation type="submission" date="2019-11" db="EMBL/GenBank/DDBJ databases">
        <title>Genome sequences of 17 halophilic strains isolated from different environments.</title>
        <authorList>
            <person name="Furrow R.E."/>
        </authorList>
    </citation>
    <scope>NUCLEOTIDE SEQUENCE [LARGE SCALE GENOMIC DNA]</scope>
    <source>
        <strain evidence="2 3">22514_16_FS</strain>
    </source>
</reference>
<dbReference type="Pfam" id="PF13302">
    <property type="entry name" value="Acetyltransf_3"/>
    <property type="match status" value="1"/>
</dbReference>
<dbReference type="InterPro" id="IPR016181">
    <property type="entry name" value="Acyl_CoA_acyltransferase"/>
</dbReference>
<dbReference type="InterPro" id="IPR000182">
    <property type="entry name" value="GNAT_dom"/>
</dbReference>
<evidence type="ECO:0000313" key="2">
    <source>
        <dbReference type="EMBL" id="MYL35639.1"/>
    </source>
</evidence>
<dbReference type="GO" id="GO:0016747">
    <property type="term" value="F:acyltransferase activity, transferring groups other than amino-acyl groups"/>
    <property type="evidence" value="ECO:0007669"/>
    <property type="project" value="InterPro"/>
</dbReference>
<keyword evidence="2" id="KW-0808">Transferase</keyword>
<dbReference type="EMBL" id="WMEQ01000019">
    <property type="protein sequence ID" value="MYL35639.1"/>
    <property type="molecule type" value="Genomic_DNA"/>
</dbReference>
<organism evidence="2 3">
    <name type="scientific">Pontibacillus yanchengensis</name>
    <dbReference type="NCBI Taxonomy" id="462910"/>
    <lineage>
        <taxon>Bacteria</taxon>
        <taxon>Bacillati</taxon>
        <taxon>Bacillota</taxon>
        <taxon>Bacilli</taxon>
        <taxon>Bacillales</taxon>
        <taxon>Bacillaceae</taxon>
        <taxon>Pontibacillus</taxon>
    </lineage>
</organism>
<dbReference type="Gene3D" id="3.40.630.30">
    <property type="match status" value="1"/>
</dbReference>
<evidence type="ECO:0000259" key="1">
    <source>
        <dbReference type="PROSITE" id="PS51186"/>
    </source>
</evidence>
<protein>
    <submittedName>
        <fullName evidence="2">GNAT family N-acetyltransferase</fullName>
    </submittedName>
</protein>
<accession>A0A6I5A5T0</accession>
<sequence length="181" mass="20934">MDTPIKYLSGEKIYLRIPYEEDAEVIYAGLNNESESRLMRGRQVPVKLTTVKQALQQPYQKSYAYLICLNENDEVIGEVSISQNGVEINRCGDFQIAIYKEEHFGSGKGTEATQLALQIAFGQLNLNRVQLEVFQSNERAINTYEKIGFIKEGIKRQAWYTDFDYQDCVMMSLLREEFINY</sequence>
<dbReference type="PROSITE" id="PS51186">
    <property type="entry name" value="GNAT"/>
    <property type="match status" value="1"/>
</dbReference>
<name>A0A6I5A5T0_9BACI</name>
<gene>
    <name evidence="2" type="ORF">GLW05_18850</name>
</gene>
<dbReference type="Proteomes" id="UP000468638">
    <property type="component" value="Unassembled WGS sequence"/>
</dbReference>
<dbReference type="OrthoDB" id="9795206at2"/>
<dbReference type="PANTHER" id="PTHR43415">
    <property type="entry name" value="SPERMIDINE N(1)-ACETYLTRANSFERASE"/>
    <property type="match status" value="1"/>
</dbReference>
<dbReference type="RefSeq" id="WP_160910157.1">
    <property type="nucleotide sequence ID" value="NZ_WMEQ01000019.1"/>
</dbReference>
<comment type="caution">
    <text evidence="2">The sequence shown here is derived from an EMBL/GenBank/DDBJ whole genome shotgun (WGS) entry which is preliminary data.</text>
</comment>
<dbReference type="SUPFAM" id="SSF55729">
    <property type="entry name" value="Acyl-CoA N-acyltransferases (Nat)"/>
    <property type="match status" value="1"/>
</dbReference>
<evidence type="ECO:0000313" key="3">
    <source>
        <dbReference type="Proteomes" id="UP000468638"/>
    </source>
</evidence>